<feature type="compositionally biased region" description="Low complexity" evidence="1">
    <location>
        <begin position="55"/>
        <end position="76"/>
    </location>
</feature>
<protein>
    <submittedName>
        <fullName evidence="2">Uncharacterized protein</fullName>
    </submittedName>
</protein>
<dbReference type="KEGG" id="dpx:DAPPUDRAFT_113348"/>
<dbReference type="HOGENOM" id="CLU_1877501_0_0_1"/>
<feature type="region of interest" description="Disordered" evidence="1">
    <location>
        <begin position="1"/>
        <end position="136"/>
    </location>
</feature>
<evidence type="ECO:0000313" key="3">
    <source>
        <dbReference type="Proteomes" id="UP000000305"/>
    </source>
</evidence>
<evidence type="ECO:0000313" key="2">
    <source>
        <dbReference type="EMBL" id="EFX69760.1"/>
    </source>
</evidence>
<dbReference type="AlphaFoldDB" id="E9HES8"/>
<feature type="compositionally biased region" description="Low complexity" evidence="1">
    <location>
        <begin position="29"/>
        <end position="44"/>
    </location>
</feature>
<feature type="compositionally biased region" description="Low complexity" evidence="1">
    <location>
        <begin position="90"/>
        <end position="107"/>
    </location>
</feature>
<accession>E9HES8</accession>
<organism evidence="2 3">
    <name type="scientific">Daphnia pulex</name>
    <name type="common">Water flea</name>
    <dbReference type="NCBI Taxonomy" id="6669"/>
    <lineage>
        <taxon>Eukaryota</taxon>
        <taxon>Metazoa</taxon>
        <taxon>Ecdysozoa</taxon>
        <taxon>Arthropoda</taxon>
        <taxon>Crustacea</taxon>
        <taxon>Branchiopoda</taxon>
        <taxon>Diplostraca</taxon>
        <taxon>Cladocera</taxon>
        <taxon>Anomopoda</taxon>
        <taxon>Daphniidae</taxon>
        <taxon>Daphnia</taxon>
    </lineage>
</organism>
<feature type="compositionally biased region" description="Polar residues" evidence="1">
    <location>
        <begin position="11"/>
        <end position="28"/>
    </location>
</feature>
<dbReference type="InParanoid" id="E9HES8"/>
<reference evidence="2 3" key="1">
    <citation type="journal article" date="2011" name="Science">
        <title>The ecoresponsive genome of Daphnia pulex.</title>
        <authorList>
            <person name="Colbourne J.K."/>
            <person name="Pfrender M.E."/>
            <person name="Gilbert D."/>
            <person name="Thomas W.K."/>
            <person name="Tucker A."/>
            <person name="Oakley T.H."/>
            <person name="Tokishita S."/>
            <person name="Aerts A."/>
            <person name="Arnold G.J."/>
            <person name="Basu M.K."/>
            <person name="Bauer D.J."/>
            <person name="Caceres C.E."/>
            <person name="Carmel L."/>
            <person name="Casola C."/>
            <person name="Choi J.H."/>
            <person name="Detter J.C."/>
            <person name="Dong Q."/>
            <person name="Dusheyko S."/>
            <person name="Eads B.D."/>
            <person name="Frohlich T."/>
            <person name="Geiler-Samerotte K.A."/>
            <person name="Gerlach D."/>
            <person name="Hatcher P."/>
            <person name="Jogdeo S."/>
            <person name="Krijgsveld J."/>
            <person name="Kriventseva E.V."/>
            <person name="Kultz D."/>
            <person name="Laforsch C."/>
            <person name="Lindquist E."/>
            <person name="Lopez J."/>
            <person name="Manak J.R."/>
            <person name="Muller J."/>
            <person name="Pangilinan J."/>
            <person name="Patwardhan R.P."/>
            <person name="Pitluck S."/>
            <person name="Pritham E.J."/>
            <person name="Rechtsteiner A."/>
            <person name="Rho M."/>
            <person name="Rogozin I.B."/>
            <person name="Sakarya O."/>
            <person name="Salamov A."/>
            <person name="Schaack S."/>
            <person name="Shapiro H."/>
            <person name="Shiga Y."/>
            <person name="Skalitzky C."/>
            <person name="Smith Z."/>
            <person name="Souvorov A."/>
            <person name="Sung W."/>
            <person name="Tang Z."/>
            <person name="Tsuchiya D."/>
            <person name="Tu H."/>
            <person name="Vos H."/>
            <person name="Wang M."/>
            <person name="Wolf Y.I."/>
            <person name="Yamagata H."/>
            <person name="Yamada T."/>
            <person name="Ye Y."/>
            <person name="Shaw J.R."/>
            <person name="Andrews J."/>
            <person name="Crease T.J."/>
            <person name="Tang H."/>
            <person name="Lucas S.M."/>
            <person name="Robertson H.M."/>
            <person name="Bork P."/>
            <person name="Koonin E.V."/>
            <person name="Zdobnov E.M."/>
            <person name="Grigoriev I.V."/>
            <person name="Lynch M."/>
            <person name="Boore J.L."/>
        </authorList>
    </citation>
    <scope>NUCLEOTIDE SEQUENCE [LARGE SCALE GENOMIC DNA]</scope>
</reference>
<dbReference type="EMBL" id="GL732631">
    <property type="protein sequence ID" value="EFX69760.1"/>
    <property type="molecule type" value="Genomic_DNA"/>
</dbReference>
<keyword evidence="3" id="KW-1185">Reference proteome</keyword>
<proteinExistence type="predicted"/>
<name>E9HES8_DAPPU</name>
<dbReference type="Proteomes" id="UP000000305">
    <property type="component" value="Unassembled WGS sequence"/>
</dbReference>
<sequence length="136" mass="13858">MVSMSGDRQRSASTSVVQQEVNANKDSPSASTSSTTAAAATNNSIKDKKMASNLSAAPTSHATSNSSAPTAAAASACGSNGIVPVSGPVNSSTTAARRAPTNAANPAEQGQLHNEESPNHIVYRKVQGYRPIYAKQ</sequence>
<gene>
    <name evidence="2" type="ORF">DAPPUDRAFT_113348</name>
</gene>
<evidence type="ECO:0000256" key="1">
    <source>
        <dbReference type="SAM" id="MobiDB-lite"/>
    </source>
</evidence>